<dbReference type="Proteomes" id="UP000585614">
    <property type="component" value="Unassembled WGS sequence"/>
</dbReference>
<feature type="region of interest" description="Disordered" evidence="1">
    <location>
        <begin position="58"/>
        <end position="94"/>
    </location>
</feature>
<name>A0A7J7YS49_RHIFE</name>
<reference evidence="3 4" key="1">
    <citation type="journal article" date="2020" name="Nature">
        <title>Six reference-quality genomes reveal evolution of bat adaptations.</title>
        <authorList>
            <person name="Jebb D."/>
            <person name="Huang Z."/>
            <person name="Pippel M."/>
            <person name="Hughes G.M."/>
            <person name="Lavrichenko K."/>
            <person name="Devanna P."/>
            <person name="Winkler S."/>
            <person name="Jermiin L.S."/>
            <person name="Skirmuntt E.C."/>
            <person name="Katzourakis A."/>
            <person name="Burkitt-Gray L."/>
            <person name="Ray D.A."/>
            <person name="Sullivan K.A.M."/>
            <person name="Roscito J.G."/>
            <person name="Kirilenko B.M."/>
            <person name="Davalos L.M."/>
            <person name="Corthals A.P."/>
            <person name="Power M.L."/>
            <person name="Jones G."/>
            <person name="Ransome R.D."/>
            <person name="Dechmann D.K.N."/>
            <person name="Locatelli A.G."/>
            <person name="Puechmaille S.J."/>
            <person name="Fedrigo O."/>
            <person name="Jarvis E.D."/>
            <person name="Hiller M."/>
            <person name="Vernes S.C."/>
            <person name="Myers E.W."/>
            <person name="Teeling E.C."/>
        </authorList>
    </citation>
    <scope>NUCLEOTIDE SEQUENCE [LARGE SCALE GENOMIC DNA]</scope>
    <source>
        <strain evidence="3">MRhiFer1</strain>
        <tissue evidence="3">Lung</tissue>
    </source>
</reference>
<protein>
    <recommendedName>
        <fullName evidence="5">Secreted protein</fullName>
    </recommendedName>
</protein>
<organism evidence="3 4">
    <name type="scientific">Rhinolophus ferrumequinum</name>
    <name type="common">Greater horseshoe bat</name>
    <dbReference type="NCBI Taxonomy" id="59479"/>
    <lineage>
        <taxon>Eukaryota</taxon>
        <taxon>Metazoa</taxon>
        <taxon>Chordata</taxon>
        <taxon>Craniata</taxon>
        <taxon>Vertebrata</taxon>
        <taxon>Euteleostomi</taxon>
        <taxon>Mammalia</taxon>
        <taxon>Eutheria</taxon>
        <taxon>Laurasiatheria</taxon>
        <taxon>Chiroptera</taxon>
        <taxon>Yinpterochiroptera</taxon>
        <taxon>Rhinolophoidea</taxon>
        <taxon>Rhinolophidae</taxon>
        <taxon>Rhinolophinae</taxon>
        <taxon>Rhinolophus</taxon>
    </lineage>
</organism>
<feature type="chain" id="PRO_5029893335" description="Secreted protein" evidence="2">
    <location>
        <begin position="21"/>
        <end position="131"/>
    </location>
</feature>
<keyword evidence="2" id="KW-0732">Signal</keyword>
<accession>A0A7J7YS49</accession>
<evidence type="ECO:0008006" key="5">
    <source>
        <dbReference type="Google" id="ProtNLM"/>
    </source>
</evidence>
<comment type="caution">
    <text evidence="3">The sequence shown here is derived from an EMBL/GenBank/DDBJ whole genome shotgun (WGS) entry which is preliminary data.</text>
</comment>
<evidence type="ECO:0000313" key="4">
    <source>
        <dbReference type="Proteomes" id="UP000585614"/>
    </source>
</evidence>
<dbReference type="EMBL" id="JACAGC010000005">
    <property type="protein sequence ID" value="KAF6364714.1"/>
    <property type="molecule type" value="Genomic_DNA"/>
</dbReference>
<evidence type="ECO:0000256" key="1">
    <source>
        <dbReference type="SAM" id="MobiDB-lite"/>
    </source>
</evidence>
<evidence type="ECO:0000256" key="2">
    <source>
        <dbReference type="SAM" id="SignalP"/>
    </source>
</evidence>
<sequence>MTRPSQHLWGVVLVIPSVQSLLSNAFICTEALAEDVGAEGRRIRSNVAELAGPLASKGHAPASMLRPPRLGSGACDPRYHSPEMGGSQPADTRGRAPAPVLFGCPKVDLGAAVTLDTAVHLGLPNSVFMIY</sequence>
<gene>
    <name evidence="3" type="ORF">mRhiFer1_009839</name>
</gene>
<dbReference type="AlphaFoldDB" id="A0A7J7YS49"/>
<evidence type="ECO:0000313" key="3">
    <source>
        <dbReference type="EMBL" id="KAF6364714.1"/>
    </source>
</evidence>
<proteinExistence type="predicted"/>
<feature type="signal peptide" evidence="2">
    <location>
        <begin position="1"/>
        <end position="20"/>
    </location>
</feature>